<evidence type="ECO:0000313" key="2">
    <source>
        <dbReference type="Proteomes" id="UP000790709"/>
    </source>
</evidence>
<proteinExistence type="predicted"/>
<gene>
    <name evidence="1" type="ORF">BV22DRAFT_1058690</name>
</gene>
<evidence type="ECO:0000313" key="1">
    <source>
        <dbReference type="EMBL" id="KAH7928490.1"/>
    </source>
</evidence>
<dbReference type="EMBL" id="MU266352">
    <property type="protein sequence ID" value="KAH7928490.1"/>
    <property type="molecule type" value="Genomic_DNA"/>
</dbReference>
<sequence length="282" mass="32533">MPPPLSSQERTFSRPQDFSRRPHGRGWSCTLCTPKYKNQFDFPSLRAALQHESLSPEHTRHVSEFEWWKRPDDDAAWETHESPPLTYEGLRVWEKQTHVDHVFDLVPFWQRAVDAAERGEVLRLEEFLEKMEGDGGWRTADDVWGMLGPWGSPNAGKEVSGAWGKVEDRTKPDHGWWGRGDWSVSNNDLSVRQDDGAASGSHKWETGLHHKPTAPQKSSGRTPHGIHPNDATHLFVEDIARQEAADEARRRRMYKFYELPTEQKVQKIQEMIQYLHANPPSL</sequence>
<organism evidence="1 2">
    <name type="scientific">Leucogyrophana mollusca</name>
    <dbReference type="NCBI Taxonomy" id="85980"/>
    <lineage>
        <taxon>Eukaryota</taxon>
        <taxon>Fungi</taxon>
        <taxon>Dikarya</taxon>
        <taxon>Basidiomycota</taxon>
        <taxon>Agaricomycotina</taxon>
        <taxon>Agaricomycetes</taxon>
        <taxon>Agaricomycetidae</taxon>
        <taxon>Boletales</taxon>
        <taxon>Boletales incertae sedis</taxon>
        <taxon>Leucogyrophana</taxon>
    </lineage>
</organism>
<protein>
    <submittedName>
        <fullName evidence="1">Uncharacterized protein</fullName>
    </submittedName>
</protein>
<reference evidence="1" key="1">
    <citation type="journal article" date="2021" name="New Phytol.">
        <title>Evolutionary innovations through gain and loss of genes in the ectomycorrhizal Boletales.</title>
        <authorList>
            <person name="Wu G."/>
            <person name="Miyauchi S."/>
            <person name="Morin E."/>
            <person name="Kuo A."/>
            <person name="Drula E."/>
            <person name="Varga T."/>
            <person name="Kohler A."/>
            <person name="Feng B."/>
            <person name="Cao Y."/>
            <person name="Lipzen A."/>
            <person name="Daum C."/>
            <person name="Hundley H."/>
            <person name="Pangilinan J."/>
            <person name="Johnson J."/>
            <person name="Barry K."/>
            <person name="LaButti K."/>
            <person name="Ng V."/>
            <person name="Ahrendt S."/>
            <person name="Min B."/>
            <person name="Choi I.G."/>
            <person name="Park H."/>
            <person name="Plett J.M."/>
            <person name="Magnuson J."/>
            <person name="Spatafora J.W."/>
            <person name="Nagy L.G."/>
            <person name="Henrissat B."/>
            <person name="Grigoriev I.V."/>
            <person name="Yang Z.L."/>
            <person name="Xu J."/>
            <person name="Martin F.M."/>
        </authorList>
    </citation>
    <scope>NUCLEOTIDE SEQUENCE</scope>
    <source>
        <strain evidence="1">KUC20120723A-06</strain>
    </source>
</reference>
<keyword evidence="2" id="KW-1185">Reference proteome</keyword>
<dbReference type="Proteomes" id="UP000790709">
    <property type="component" value="Unassembled WGS sequence"/>
</dbReference>
<accession>A0ACB8BTJ3</accession>
<comment type="caution">
    <text evidence="1">The sequence shown here is derived from an EMBL/GenBank/DDBJ whole genome shotgun (WGS) entry which is preliminary data.</text>
</comment>
<name>A0ACB8BTJ3_9AGAM</name>